<dbReference type="RefSeq" id="WP_358470099.1">
    <property type="nucleotide sequence ID" value="NZ_JBEZAE010000003.1"/>
</dbReference>
<dbReference type="Proteomes" id="UP001551329">
    <property type="component" value="Unassembled WGS sequence"/>
</dbReference>
<evidence type="ECO:0000256" key="4">
    <source>
        <dbReference type="ARBA" id="ARBA00023163"/>
    </source>
</evidence>
<name>A0ABV3C5A4_9ACTN</name>
<dbReference type="Gene3D" id="1.10.10.10">
    <property type="entry name" value="Winged helix-like DNA-binding domain superfamily/Winged helix DNA-binding domain"/>
    <property type="match status" value="1"/>
</dbReference>
<keyword evidence="2" id="KW-0805">Transcription regulation</keyword>
<comment type="caution">
    <text evidence="6">The sequence shown here is derived from an EMBL/GenBank/DDBJ whole genome shotgun (WGS) entry which is preliminary data.</text>
</comment>
<dbReference type="PANTHER" id="PTHR30346:SF29">
    <property type="entry name" value="LYSR SUBSTRATE-BINDING"/>
    <property type="match status" value="1"/>
</dbReference>
<dbReference type="Gene3D" id="3.40.190.10">
    <property type="entry name" value="Periplasmic binding protein-like II"/>
    <property type="match status" value="2"/>
</dbReference>
<dbReference type="CDD" id="cd08423">
    <property type="entry name" value="PBP2_LTTR_like_6"/>
    <property type="match status" value="1"/>
</dbReference>
<evidence type="ECO:0000256" key="3">
    <source>
        <dbReference type="ARBA" id="ARBA00023125"/>
    </source>
</evidence>
<reference evidence="6 7" key="1">
    <citation type="submission" date="2024-06" db="EMBL/GenBank/DDBJ databases">
        <title>The Natural Products Discovery Center: Release of the First 8490 Sequenced Strains for Exploring Actinobacteria Biosynthetic Diversity.</title>
        <authorList>
            <person name="Kalkreuter E."/>
            <person name="Kautsar S.A."/>
            <person name="Yang D."/>
            <person name="Bader C.D."/>
            <person name="Teijaro C.N."/>
            <person name="Fluegel L."/>
            <person name="Davis C.M."/>
            <person name="Simpson J.R."/>
            <person name="Lauterbach L."/>
            <person name="Steele A.D."/>
            <person name="Gui C."/>
            <person name="Meng S."/>
            <person name="Li G."/>
            <person name="Viehrig K."/>
            <person name="Ye F."/>
            <person name="Su P."/>
            <person name="Kiefer A.F."/>
            <person name="Nichols A."/>
            <person name="Cepeda A.J."/>
            <person name="Yan W."/>
            <person name="Fan B."/>
            <person name="Jiang Y."/>
            <person name="Adhikari A."/>
            <person name="Zheng C.-J."/>
            <person name="Schuster L."/>
            <person name="Cowan T.M."/>
            <person name="Smanski M.J."/>
            <person name="Chevrette M.G."/>
            <person name="De Carvalho L.P.S."/>
            <person name="Shen B."/>
        </authorList>
    </citation>
    <scope>NUCLEOTIDE SEQUENCE [LARGE SCALE GENOMIC DNA]</scope>
    <source>
        <strain evidence="6 7">NPDC045974</strain>
    </source>
</reference>
<dbReference type="Pfam" id="PF00126">
    <property type="entry name" value="HTH_1"/>
    <property type="match status" value="1"/>
</dbReference>
<keyword evidence="3" id="KW-0238">DNA-binding</keyword>
<evidence type="ECO:0000259" key="5">
    <source>
        <dbReference type="PROSITE" id="PS50931"/>
    </source>
</evidence>
<organism evidence="6 7">
    <name type="scientific">Streptomyces narbonensis</name>
    <dbReference type="NCBI Taxonomy" id="67333"/>
    <lineage>
        <taxon>Bacteria</taxon>
        <taxon>Bacillati</taxon>
        <taxon>Actinomycetota</taxon>
        <taxon>Actinomycetes</taxon>
        <taxon>Kitasatosporales</taxon>
        <taxon>Streptomycetaceae</taxon>
        <taxon>Streptomyces</taxon>
    </lineage>
</organism>
<dbReference type="InterPro" id="IPR000847">
    <property type="entry name" value="LysR_HTH_N"/>
</dbReference>
<gene>
    <name evidence="6" type="ORF">AB0A88_07330</name>
</gene>
<dbReference type="Pfam" id="PF03466">
    <property type="entry name" value="LysR_substrate"/>
    <property type="match status" value="1"/>
</dbReference>
<accession>A0ABV3C5A4</accession>
<dbReference type="PANTHER" id="PTHR30346">
    <property type="entry name" value="TRANSCRIPTIONAL DUAL REGULATOR HCAR-RELATED"/>
    <property type="match status" value="1"/>
</dbReference>
<dbReference type="SUPFAM" id="SSF53850">
    <property type="entry name" value="Periplasmic binding protein-like II"/>
    <property type="match status" value="1"/>
</dbReference>
<sequence length="310" mass="32260">MLDVRRMQVLQAVVTSGSVTAAAAELGYTPSAVSQQVAALEREAGTALLERAGRGVRPTAAGLLLTRYTAAISRNLAEAEAALADLRAGRTGSLAVRYFGSVGPALVAPALARLRREHPGVRLDLTLLDPQEALAEVARGDADVAVVVRPREDPAPGLRLVRLLDDEYLVALPPGHPLAARRVLDLAELAGEPWVGSEPQGPCLDVVLAACSAAGFSPDFVAGSEDYATALGFVAAGLGVGLVPRLGTGGRRTDVVLRKVRNPRPVRTVQAAVREGAPGHPALTTLLEALAEAGRRSVSTEDGRRPRGRG</sequence>
<evidence type="ECO:0000256" key="2">
    <source>
        <dbReference type="ARBA" id="ARBA00023015"/>
    </source>
</evidence>
<keyword evidence="7" id="KW-1185">Reference proteome</keyword>
<proteinExistence type="inferred from homology"/>
<dbReference type="InterPro" id="IPR036388">
    <property type="entry name" value="WH-like_DNA-bd_sf"/>
</dbReference>
<evidence type="ECO:0000313" key="7">
    <source>
        <dbReference type="Proteomes" id="UP001551329"/>
    </source>
</evidence>
<dbReference type="InterPro" id="IPR036390">
    <property type="entry name" value="WH_DNA-bd_sf"/>
</dbReference>
<feature type="domain" description="HTH lysR-type" evidence="5">
    <location>
        <begin position="2"/>
        <end position="59"/>
    </location>
</feature>
<dbReference type="SUPFAM" id="SSF46785">
    <property type="entry name" value="Winged helix' DNA-binding domain"/>
    <property type="match status" value="1"/>
</dbReference>
<dbReference type="InterPro" id="IPR005119">
    <property type="entry name" value="LysR_subst-bd"/>
</dbReference>
<keyword evidence="4" id="KW-0804">Transcription</keyword>
<evidence type="ECO:0000313" key="6">
    <source>
        <dbReference type="EMBL" id="MEU7069949.1"/>
    </source>
</evidence>
<comment type="similarity">
    <text evidence="1">Belongs to the LysR transcriptional regulatory family.</text>
</comment>
<protein>
    <submittedName>
        <fullName evidence="6">LysR family transcriptional regulator</fullName>
    </submittedName>
</protein>
<dbReference type="PROSITE" id="PS50931">
    <property type="entry name" value="HTH_LYSR"/>
    <property type="match status" value="1"/>
</dbReference>
<dbReference type="EMBL" id="JBEZAE010000003">
    <property type="protein sequence ID" value="MEU7069949.1"/>
    <property type="molecule type" value="Genomic_DNA"/>
</dbReference>
<evidence type="ECO:0000256" key="1">
    <source>
        <dbReference type="ARBA" id="ARBA00009437"/>
    </source>
</evidence>